<dbReference type="InterPro" id="IPR000858">
    <property type="entry name" value="S_locus_glycoprot_dom"/>
</dbReference>
<dbReference type="PANTHER" id="PTHR47974:SF24">
    <property type="entry name" value="RECEPTOR-LIKE SERINE_THREONINE-PROTEIN KINASE"/>
    <property type="match status" value="1"/>
</dbReference>
<evidence type="ECO:0000259" key="23">
    <source>
        <dbReference type="PROSITE" id="PS50011"/>
    </source>
</evidence>
<dbReference type="SUPFAM" id="SSF56112">
    <property type="entry name" value="Protein kinase-like (PK-like)"/>
    <property type="match status" value="2"/>
</dbReference>
<comment type="catalytic activity">
    <reaction evidence="17">
        <text>L-threonyl-[protein] + ATP = O-phospho-L-threonyl-[protein] + ADP + H(+)</text>
        <dbReference type="Rhea" id="RHEA:46608"/>
        <dbReference type="Rhea" id="RHEA-COMP:11060"/>
        <dbReference type="Rhea" id="RHEA-COMP:11605"/>
        <dbReference type="ChEBI" id="CHEBI:15378"/>
        <dbReference type="ChEBI" id="CHEBI:30013"/>
        <dbReference type="ChEBI" id="CHEBI:30616"/>
        <dbReference type="ChEBI" id="CHEBI:61977"/>
        <dbReference type="ChEBI" id="CHEBI:456216"/>
        <dbReference type="EC" id="2.7.11.1"/>
    </reaction>
</comment>
<dbReference type="SMART" id="SM00108">
    <property type="entry name" value="B_lectin"/>
    <property type="match status" value="2"/>
</dbReference>
<name>A0AAW2PX96_SESRA</name>
<feature type="domain" description="Bulb-type lectin" evidence="24">
    <location>
        <begin position="1046"/>
        <end position="1166"/>
    </location>
</feature>
<dbReference type="GO" id="GO:0016020">
    <property type="term" value="C:membrane"/>
    <property type="evidence" value="ECO:0007669"/>
    <property type="project" value="UniProtKB-SubCell"/>
</dbReference>
<reference evidence="25" key="1">
    <citation type="submission" date="2020-06" db="EMBL/GenBank/DDBJ databases">
        <authorList>
            <person name="Li T."/>
            <person name="Hu X."/>
            <person name="Zhang T."/>
            <person name="Song X."/>
            <person name="Zhang H."/>
            <person name="Dai N."/>
            <person name="Sheng W."/>
            <person name="Hou X."/>
            <person name="Wei L."/>
        </authorList>
    </citation>
    <scope>NUCLEOTIDE SEQUENCE</scope>
    <source>
        <strain evidence="25">G02</strain>
        <tissue evidence="25">Leaf</tissue>
    </source>
</reference>
<comment type="subcellular location">
    <subcellularLocation>
        <location evidence="1">Membrane</location>
        <topology evidence="1">Single-pass type I membrane protein</topology>
    </subcellularLocation>
</comment>
<keyword evidence="11 19" id="KW-0067">ATP-binding</keyword>
<evidence type="ECO:0000256" key="13">
    <source>
        <dbReference type="ARBA" id="ARBA00023136"/>
    </source>
</evidence>
<comment type="caution">
    <text evidence="25">The sequence shown here is derived from an EMBL/GenBank/DDBJ whole genome shotgun (WGS) entry which is preliminary data.</text>
</comment>
<dbReference type="Gene3D" id="3.40.50.1110">
    <property type="entry name" value="SGNH hydrolase"/>
    <property type="match status" value="1"/>
</dbReference>
<keyword evidence="14" id="KW-1015">Disulfide bond</keyword>
<dbReference type="InterPro" id="IPR011009">
    <property type="entry name" value="Kinase-like_dom_sf"/>
</dbReference>
<evidence type="ECO:0000256" key="3">
    <source>
        <dbReference type="ARBA" id="ARBA00012513"/>
    </source>
</evidence>
<dbReference type="Pfam" id="PF00657">
    <property type="entry name" value="Lipase_GDSL"/>
    <property type="match status" value="1"/>
</dbReference>
<keyword evidence="6" id="KW-0808">Transferase</keyword>
<dbReference type="SUPFAM" id="SSF52266">
    <property type="entry name" value="SGNH hydrolase"/>
    <property type="match status" value="1"/>
</dbReference>
<dbReference type="FunFam" id="3.30.200.20:FF:000059">
    <property type="entry name" value="S-receptor-like serine/threonine-protein kinase"/>
    <property type="match status" value="2"/>
</dbReference>
<dbReference type="Pfam" id="PF00069">
    <property type="entry name" value="Pkinase"/>
    <property type="match status" value="2"/>
</dbReference>
<dbReference type="PROSITE" id="PS50927">
    <property type="entry name" value="BULB_LECTIN"/>
    <property type="match status" value="3"/>
</dbReference>
<evidence type="ECO:0000256" key="12">
    <source>
        <dbReference type="ARBA" id="ARBA00022989"/>
    </source>
</evidence>
<feature type="binding site" evidence="19">
    <location>
        <position position="774"/>
    </location>
    <ligand>
        <name>ATP</name>
        <dbReference type="ChEBI" id="CHEBI:30616"/>
    </ligand>
</feature>
<evidence type="ECO:0000256" key="5">
    <source>
        <dbReference type="ARBA" id="ARBA00022536"/>
    </source>
</evidence>
<dbReference type="SMART" id="SM00220">
    <property type="entry name" value="S_TKc"/>
    <property type="match status" value="2"/>
</dbReference>
<dbReference type="CDD" id="cd14066">
    <property type="entry name" value="STKc_IRAK"/>
    <property type="match status" value="1"/>
</dbReference>
<evidence type="ECO:0000256" key="9">
    <source>
        <dbReference type="ARBA" id="ARBA00022741"/>
    </source>
</evidence>
<evidence type="ECO:0000256" key="14">
    <source>
        <dbReference type="ARBA" id="ARBA00023157"/>
    </source>
</evidence>
<evidence type="ECO:0000256" key="15">
    <source>
        <dbReference type="ARBA" id="ARBA00023170"/>
    </source>
</evidence>
<dbReference type="FunFam" id="2.90.10.10:FF:000025">
    <property type="entry name" value="G-type lectin S-receptor-like serine/threonine-protein kinase"/>
    <property type="match status" value="1"/>
</dbReference>
<feature type="chain" id="PRO_5043576409" description="non-specific serine/threonine protein kinase" evidence="22">
    <location>
        <begin position="22"/>
        <end position="1809"/>
    </location>
</feature>
<dbReference type="CDD" id="cd01837">
    <property type="entry name" value="SGNH_plant_lipase_like"/>
    <property type="match status" value="1"/>
</dbReference>
<evidence type="ECO:0000256" key="11">
    <source>
        <dbReference type="ARBA" id="ARBA00022840"/>
    </source>
</evidence>
<evidence type="ECO:0000256" key="22">
    <source>
        <dbReference type="SAM" id="SignalP"/>
    </source>
</evidence>
<dbReference type="Gene3D" id="3.30.200.20">
    <property type="entry name" value="Phosphorylase Kinase, domain 1"/>
    <property type="match status" value="2"/>
</dbReference>
<dbReference type="PANTHER" id="PTHR47974">
    <property type="entry name" value="OS07G0415500 PROTEIN"/>
    <property type="match status" value="1"/>
</dbReference>
<evidence type="ECO:0000256" key="8">
    <source>
        <dbReference type="ARBA" id="ARBA00022729"/>
    </source>
</evidence>
<dbReference type="FunFam" id="1.10.510.10:FF:000384">
    <property type="entry name" value="G-type lectin S-receptor-like serine/threonine-protein kinase"/>
    <property type="match status" value="2"/>
</dbReference>
<keyword evidence="4" id="KW-0723">Serine/threonine-protein kinase</keyword>
<comment type="catalytic activity">
    <reaction evidence="18">
        <text>L-seryl-[protein] + ATP = O-phospho-L-seryl-[protein] + ADP + H(+)</text>
        <dbReference type="Rhea" id="RHEA:17989"/>
        <dbReference type="Rhea" id="RHEA-COMP:9863"/>
        <dbReference type="Rhea" id="RHEA-COMP:11604"/>
        <dbReference type="ChEBI" id="CHEBI:15378"/>
        <dbReference type="ChEBI" id="CHEBI:29999"/>
        <dbReference type="ChEBI" id="CHEBI:30616"/>
        <dbReference type="ChEBI" id="CHEBI:83421"/>
        <dbReference type="ChEBI" id="CHEBI:456216"/>
        <dbReference type="EC" id="2.7.11.1"/>
    </reaction>
</comment>
<evidence type="ECO:0000256" key="2">
    <source>
        <dbReference type="ARBA" id="ARBA00008668"/>
    </source>
</evidence>
<dbReference type="EC" id="2.7.11.1" evidence="3"/>
<dbReference type="Gene3D" id="2.90.10.10">
    <property type="entry name" value="Bulb-type lectin domain"/>
    <property type="match status" value="3"/>
</dbReference>
<feature type="signal peptide" evidence="22">
    <location>
        <begin position="1"/>
        <end position="21"/>
    </location>
</feature>
<keyword evidence="12 21" id="KW-1133">Transmembrane helix</keyword>
<dbReference type="Pfam" id="PF01453">
    <property type="entry name" value="B_lectin"/>
    <property type="match status" value="1"/>
</dbReference>
<keyword evidence="13 21" id="KW-0472">Membrane</keyword>
<feature type="domain" description="Bulb-type lectin" evidence="24">
    <location>
        <begin position="1169"/>
        <end position="1287"/>
    </location>
</feature>
<reference evidence="25" key="2">
    <citation type="journal article" date="2024" name="Plant">
        <title>Genomic evolution and insights into agronomic trait innovations of Sesamum species.</title>
        <authorList>
            <person name="Miao H."/>
            <person name="Wang L."/>
            <person name="Qu L."/>
            <person name="Liu H."/>
            <person name="Sun Y."/>
            <person name="Le M."/>
            <person name="Wang Q."/>
            <person name="Wei S."/>
            <person name="Zheng Y."/>
            <person name="Lin W."/>
            <person name="Duan Y."/>
            <person name="Cao H."/>
            <person name="Xiong S."/>
            <person name="Wang X."/>
            <person name="Wei L."/>
            <person name="Li C."/>
            <person name="Ma Q."/>
            <person name="Ju M."/>
            <person name="Zhao R."/>
            <person name="Li G."/>
            <person name="Mu C."/>
            <person name="Tian Q."/>
            <person name="Mei H."/>
            <person name="Zhang T."/>
            <person name="Gao T."/>
            <person name="Zhang H."/>
        </authorList>
    </citation>
    <scope>NUCLEOTIDE SEQUENCE</scope>
    <source>
        <strain evidence="25">G02</strain>
    </source>
</reference>
<feature type="domain" description="Protein kinase" evidence="23">
    <location>
        <begin position="746"/>
        <end position="1032"/>
    </location>
</feature>
<feature type="transmembrane region" description="Helical" evidence="21">
    <location>
        <begin position="1446"/>
        <end position="1472"/>
    </location>
</feature>
<dbReference type="GO" id="GO:0016788">
    <property type="term" value="F:hydrolase activity, acting on ester bonds"/>
    <property type="evidence" value="ECO:0007669"/>
    <property type="project" value="InterPro"/>
</dbReference>
<protein>
    <recommendedName>
        <fullName evidence="3">non-specific serine/threonine protein kinase</fullName>
        <ecNumber evidence="3">2.7.11.1</ecNumber>
    </recommendedName>
</protein>
<dbReference type="GO" id="GO:0004674">
    <property type="term" value="F:protein serine/threonine kinase activity"/>
    <property type="evidence" value="ECO:0007669"/>
    <property type="project" value="UniProtKB-KW"/>
</dbReference>
<evidence type="ECO:0000256" key="16">
    <source>
        <dbReference type="ARBA" id="ARBA00023180"/>
    </source>
</evidence>
<dbReference type="EMBL" id="JACGWJ010000016">
    <property type="protein sequence ID" value="KAL0360138.1"/>
    <property type="molecule type" value="Genomic_DNA"/>
</dbReference>
<keyword evidence="8 22" id="KW-0732">Signal</keyword>
<evidence type="ECO:0000256" key="1">
    <source>
        <dbReference type="ARBA" id="ARBA00004479"/>
    </source>
</evidence>
<dbReference type="GO" id="GO:0005524">
    <property type="term" value="F:ATP binding"/>
    <property type="evidence" value="ECO:0007669"/>
    <property type="project" value="UniProtKB-UniRule"/>
</dbReference>
<evidence type="ECO:0000256" key="21">
    <source>
        <dbReference type="SAM" id="Phobius"/>
    </source>
</evidence>
<feature type="domain" description="Bulb-type lectin" evidence="24">
    <location>
        <begin position="396"/>
        <end position="521"/>
    </location>
</feature>
<evidence type="ECO:0000256" key="18">
    <source>
        <dbReference type="ARBA" id="ARBA00048679"/>
    </source>
</evidence>
<accession>A0AAW2PX96</accession>
<evidence type="ECO:0000256" key="7">
    <source>
        <dbReference type="ARBA" id="ARBA00022692"/>
    </source>
</evidence>
<dbReference type="InterPro" id="IPR036426">
    <property type="entry name" value="Bulb-type_lectin_dom_sf"/>
</dbReference>
<dbReference type="InterPro" id="IPR001087">
    <property type="entry name" value="GDSL"/>
</dbReference>
<dbReference type="GO" id="GO:0048544">
    <property type="term" value="P:recognition of pollen"/>
    <property type="evidence" value="ECO:0007669"/>
    <property type="project" value="InterPro"/>
</dbReference>
<dbReference type="Gene3D" id="1.10.510.10">
    <property type="entry name" value="Transferase(Phosphotransferase) domain 1"/>
    <property type="match status" value="2"/>
</dbReference>
<feature type="binding site" evidence="19">
    <location>
        <position position="1538"/>
    </location>
    <ligand>
        <name>ATP</name>
        <dbReference type="ChEBI" id="CHEBI:30616"/>
    </ligand>
</feature>
<proteinExistence type="inferred from homology"/>
<evidence type="ECO:0000313" key="25">
    <source>
        <dbReference type="EMBL" id="KAL0360138.1"/>
    </source>
</evidence>
<keyword evidence="9 19" id="KW-0547">Nucleotide-binding</keyword>
<keyword evidence="5" id="KW-0245">EGF-like domain</keyword>
<dbReference type="InterPro" id="IPR000719">
    <property type="entry name" value="Prot_kinase_dom"/>
</dbReference>
<comment type="similarity">
    <text evidence="2">Belongs to the 'GDSL' lipolytic enzyme family.</text>
</comment>
<keyword evidence="10 25" id="KW-0418">Kinase</keyword>
<dbReference type="PROSITE" id="PS50011">
    <property type="entry name" value="PROTEIN_KINASE_DOM"/>
    <property type="match status" value="2"/>
</dbReference>
<dbReference type="InterPro" id="IPR017441">
    <property type="entry name" value="Protein_kinase_ATP_BS"/>
</dbReference>
<keyword evidence="16" id="KW-0325">Glycoprotein</keyword>
<evidence type="ECO:0000256" key="10">
    <source>
        <dbReference type="ARBA" id="ARBA00022777"/>
    </source>
</evidence>
<dbReference type="InterPro" id="IPR008271">
    <property type="entry name" value="Ser/Thr_kinase_AS"/>
</dbReference>
<feature type="region of interest" description="Disordered" evidence="20">
    <location>
        <begin position="1773"/>
        <end position="1809"/>
    </location>
</feature>
<sequence length="1809" mass="198115">MSQRSLFCLCLFAVFSAPSICLTPKQESKVRGMFVFGSSLVDNGNNNFLPNSIAKVDYFPYGIDFPLGPSGRFTNGRNVIDILGQKLNLPTYIPPFNDPSTKGSKIVNGVNFASGGSGILDNTGALAGNVISLNQQIRNFEEMTLPELGMQLGERSTEILSQFLFVVGSGGNDYSLNYFLGNNNVSVEAFTTNLTTTLSNQLKRLYGLGARKFVLMAINPNGCSPMATARALTSNGCVQSLNRAAHMFNAQLKELVIAIRPQMPGSNLIFVNSYKIIRDIIRFPISRGFRNASNSCCEVTKISEGGTGILCKRGGTVCANRSEYVFFDGLHPTEAVNVVIATKAFASYLKAENVNLTQKLVENFDYRRAIWFHWWNNSGPLRGTGIPKNISVSVVADDISLGSTLYASNLEQSWNSPNNSFSLSFIQESENTYFAAIIYNGIPIWKAGGDPGGAVDSSAALRFLPDGNLQLVVGSTGSLVWQSDTAGLGITSASLEDSGINTTGSLNLTSPSLRMQPVGIFSLFDPSLVGEPIIMARAIDYGDNTLRYDEFNVNPTCSCPSENFDPIDPRDGRKGCKRKVEIQDCQTTMLSLNNSLFLTFQPELSSDLFTANIRACQSLCLADTSCVASTSLADGTGVCYMKRSAFISGYQSPTLTSTSYVKVCEPAMPNPPFSSSRDDKKSASLKIAVVVLGSSLALVILVVGLLWLYCRSKPKYESLLPHYSVSDYASGVPVQFSYKELQRETKGFKEKLGEGGFGCVYKGTLSNKMVVAVKQLEGIGQGEKQFRMEVATISSTHHLNLVRLVGFCSEGRHRLLVYEFMKNGSLDSFLFTSKDKKVLNWARRYSIALGTARGIMYLHEECRDCILHCDIKPENILLDENYNARISDFGLAKLLNLNDHKHRSLITVRGTRGYLAPEWAANLPITSKADVYSYGMVLLELVSGKRNFEVSPETNHKKFSLWAYEEFEKGNVEAVLDKQLMESDIDMVQAMRVIKVSFWCIQERPSFRPTMGKWCKCLKGLLIYINHLHLWLWLKDQHQLHHFIRPKYIPLGSTLYASDPNSKWASPNNTFALAFTADPTSSGRTLVAAITFNNISIWQAGASANSSAVLRLLPSGDLQLLPSSSSTTPLWSSATANIGVSAASLEESGNFILKNSSGAALWSTFDHPTDTVVPTQNLNVSHTLSSGLYSFKIQNNGNLTLLWNNTIIYYNSGLNSTMNSNLTNPTLDLQATGILTLSDPTLATPLDLAYSSDYAEEGDILRFLKLDSDGNLRIYSSAKGSGTTNVRWAAVSDQCQVYGFCGNMGICSYNDTYPVCGCPSENFELMDPNDSRKGCKRKVELLDCPGREAMLQLDHAKFLTYQPELASQVYFVGISPCRLNCLVGPCIASTSLADGSGLCYLKTSDFVSGYHSPAIPSTSFVKVCSPVMPNPSVASASGGTRTRWRLTAWLVVVVVLVTFWGLVVVEGGLWLWCFRNSPKFGGLSAQYALLEYASGAPVQFSYKELLKATKGFKEKLGAGGFGAVYRGVLANRTVAAVKQLEGIEQGEKQFRMEVATISSTHHLNLVRLIGFCSEGRHRDCIVHCDIKPENILLDENYHAKVSDFGLAKLVNPKDHRYRTLTSVRGTRGYLAPEWLANLPITSKSDVYSYGMVLLEIVSGRRNFEVSAETNHKKFSVWAYEELEKGNFEAIVDRRLYSNEINMDQVLRAIQVSFWCIQEQPSQRPMMGKVVQMLEGIMEIDRPPAPKAATEGSVGGTSVTASSISALSTFAASMPVPSSSSSLQTAGISSSASGKHGERASSSLLHSETK</sequence>
<dbReference type="PROSITE" id="PS00107">
    <property type="entry name" value="PROTEIN_KINASE_ATP"/>
    <property type="match status" value="2"/>
</dbReference>
<evidence type="ECO:0000256" key="20">
    <source>
        <dbReference type="SAM" id="MobiDB-lite"/>
    </source>
</evidence>
<dbReference type="InterPro" id="IPR001245">
    <property type="entry name" value="Ser-Thr/Tyr_kinase_cat_dom"/>
</dbReference>
<evidence type="ECO:0000256" key="6">
    <source>
        <dbReference type="ARBA" id="ARBA00022679"/>
    </source>
</evidence>
<dbReference type="InterPro" id="IPR036514">
    <property type="entry name" value="SGNH_hydro_sf"/>
</dbReference>
<gene>
    <name evidence="25" type="ORF">Sradi_3698300</name>
</gene>
<dbReference type="Pfam" id="PF00954">
    <property type="entry name" value="S_locus_glycop"/>
    <property type="match status" value="1"/>
</dbReference>
<evidence type="ECO:0000259" key="24">
    <source>
        <dbReference type="PROSITE" id="PS50927"/>
    </source>
</evidence>
<evidence type="ECO:0000256" key="4">
    <source>
        <dbReference type="ARBA" id="ARBA00022527"/>
    </source>
</evidence>
<organism evidence="25">
    <name type="scientific">Sesamum radiatum</name>
    <name type="common">Black benniseed</name>
    <dbReference type="NCBI Taxonomy" id="300843"/>
    <lineage>
        <taxon>Eukaryota</taxon>
        <taxon>Viridiplantae</taxon>
        <taxon>Streptophyta</taxon>
        <taxon>Embryophyta</taxon>
        <taxon>Tracheophyta</taxon>
        <taxon>Spermatophyta</taxon>
        <taxon>Magnoliopsida</taxon>
        <taxon>eudicotyledons</taxon>
        <taxon>Gunneridae</taxon>
        <taxon>Pentapetalae</taxon>
        <taxon>asterids</taxon>
        <taxon>lamiids</taxon>
        <taxon>Lamiales</taxon>
        <taxon>Pedaliaceae</taxon>
        <taxon>Sesamum</taxon>
    </lineage>
</organism>
<feature type="compositionally biased region" description="Polar residues" evidence="20">
    <location>
        <begin position="1799"/>
        <end position="1809"/>
    </location>
</feature>
<dbReference type="SUPFAM" id="SSF51110">
    <property type="entry name" value="alpha-D-mannose-specific plant lectins"/>
    <property type="match status" value="3"/>
</dbReference>
<feature type="domain" description="Protein kinase" evidence="23">
    <location>
        <begin position="1427"/>
        <end position="1737"/>
    </location>
</feature>
<dbReference type="Pfam" id="PF07714">
    <property type="entry name" value="PK_Tyr_Ser-Thr"/>
    <property type="match status" value="1"/>
</dbReference>
<feature type="transmembrane region" description="Helical" evidence="21">
    <location>
        <begin position="687"/>
        <end position="710"/>
    </location>
</feature>
<feature type="compositionally biased region" description="Polar residues" evidence="20">
    <location>
        <begin position="1782"/>
        <end position="1792"/>
    </location>
</feature>
<evidence type="ECO:0000256" key="19">
    <source>
        <dbReference type="PROSITE-ProRule" id="PRU10141"/>
    </source>
</evidence>
<dbReference type="InterPro" id="IPR035669">
    <property type="entry name" value="SGNH_plant_lipase-like"/>
</dbReference>
<evidence type="ECO:0000256" key="17">
    <source>
        <dbReference type="ARBA" id="ARBA00047899"/>
    </source>
</evidence>
<keyword evidence="7 21" id="KW-0812">Transmembrane</keyword>
<keyword evidence="15" id="KW-0675">Receptor</keyword>
<dbReference type="PROSITE" id="PS00108">
    <property type="entry name" value="PROTEIN_KINASE_ST"/>
    <property type="match status" value="2"/>
</dbReference>
<dbReference type="InterPro" id="IPR001480">
    <property type="entry name" value="Bulb-type_lectin_dom"/>
</dbReference>